<dbReference type="GO" id="GO:0044281">
    <property type="term" value="P:small molecule metabolic process"/>
    <property type="evidence" value="ECO:0007669"/>
    <property type="project" value="UniProtKB-ARBA"/>
</dbReference>
<evidence type="ECO:0000313" key="5">
    <source>
        <dbReference type="EMBL" id="SVB00360.1"/>
    </source>
</evidence>
<evidence type="ECO:0000256" key="2">
    <source>
        <dbReference type="ARBA" id="ARBA00022723"/>
    </source>
</evidence>
<dbReference type="Gene3D" id="1.10.150.400">
    <property type="match status" value="1"/>
</dbReference>
<evidence type="ECO:0000256" key="1">
    <source>
        <dbReference type="ARBA" id="ARBA00001946"/>
    </source>
</evidence>
<dbReference type="GO" id="GO:0016791">
    <property type="term" value="F:phosphatase activity"/>
    <property type="evidence" value="ECO:0007669"/>
    <property type="project" value="TreeGrafter"/>
</dbReference>
<reference evidence="5" key="1">
    <citation type="submission" date="2018-05" db="EMBL/GenBank/DDBJ databases">
        <authorList>
            <person name="Lanie J.A."/>
            <person name="Ng W.-L."/>
            <person name="Kazmierczak K.M."/>
            <person name="Andrzejewski T.M."/>
            <person name="Davidsen T.M."/>
            <person name="Wayne K.J."/>
            <person name="Tettelin H."/>
            <person name="Glass J.I."/>
            <person name="Rusch D."/>
            <person name="Podicherti R."/>
            <person name="Tsui H.-C.T."/>
            <person name="Winkler M.E."/>
        </authorList>
    </citation>
    <scope>NUCLEOTIDE SEQUENCE</scope>
</reference>
<dbReference type="PRINTS" id="PR00413">
    <property type="entry name" value="HADHALOGNASE"/>
</dbReference>
<keyword evidence="3" id="KW-0378">Hydrolase</keyword>
<dbReference type="Pfam" id="PF00702">
    <property type="entry name" value="Hydrolase"/>
    <property type="match status" value="1"/>
</dbReference>
<name>A0A382AFM2_9ZZZZ</name>
<dbReference type="InterPro" id="IPR023214">
    <property type="entry name" value="HAD_sf"/>
</dbReference>
<sequence length="257" mass="29238">MFKLAVVTLDLWQTLILEDGVTGQKRESLRICQISKILGGVGQRFRIDQIQRSYQDGLAVCEKIRKKERDVSFKEQVAIFIRSLDLTLYDRLDKYTISSIERAYDEAFWEFPTLTHKDAERVLFDLKNRGFKLGLISNTGPTSGGLIRRFLETKRLACFFDTMTFSDETGFAKPAREMFINTLSHLGSNSEQALHVGDDLNADIFGGNRAGLKTIWVRPLASPLSDNETRRFPSPDAVVSNLSQVPRAIEKLYERPP</sequence>
<dbReference type="NCBIfam" id="TIGR01549">
    <property type="entry name" value="HAD-SF-IA-v1"/>
    <property type="match status" value="1"/>
</dbReference>
<dbReference type="EMBL" id="UINC01025208">
    <property type="protein sequence ID" value="SVB00360.1"/>
    <property type="molecule type" value="Genomic_DNA"/>
</dbReference>
<gene>
    <name evidence="5" type="ORF">METZ01_LOCUS153214</name>
</gene>
<protein>
    <recommendedName>
        <fullName evidence="6">HAD family hydrolase</fullName>
    </recommendedName>
</protein>
<dbReference type="GO" id="GO:0046872">
    <property type="term" value="F:metal ion binding"/>
    <property type="evidence" value="ECO:0007669"/>
    <property type="project" value="UniProtKB-KW"/>
</dbReference>
<dbReference type="Gene3D" id="3.40.50.1000">
    <property type="entry name" value="HAD superfamily/HAD-like"/>
    <property type="match status" value="1"/>
</dbReference>
<evidence type="ECO:0000256" key="4">
    <source>
        <dbReference type="ARBA" id="ARBA00022842"/>
    </source>
</evidence>
<comment type="cofactor">
    <cofactor evidence="1">
        <name>Mg(2+)</name>
        <dbReference type="ChEBI" id="CHEBI:18420"/>
    </cofactor>
</comment>
<evidence type="ECO:0000256" key="3">
    <source>
        <dbReference type="ARBA" id="ARBA00022801"/>
    </source>
</evidence>
<evidence type="ECO:0008006" key="6">
    <source>
        <dbReference type="Google" id="ProtNLM"/>
    </source>
</evidence>
<keyword evidence="2" id="KW-0479">Metal-binding</keyword>
<dbReference type="PANTHER" id="PTHR46470:SF2">
    <property type="entry name" value="GLYCERALDEHYDE 3-PHOSPHATE PHOSPHATASE"/>
    <property type="match status" value="1"/>
</dbReference>
<dbReference type="AlphaFoldDB" id="A0A382AFM2"/>
<dbReference type="InterPro" id="IPR051400">
    <property type="entry name" value="HAD-like_hydrolase"/>
</dbReference>
<dbReference type="SUPFAM" id="SSF56784">
    <property type="entry name" value="HAD-like"/>
    <property type="match status" value="1"/>
</dbReference>
<dbReference type="InterPro" id="IPR036412">
    <property type="entry name" value="HAD-like_sf"/>
</dbReference>
<proteinExistence type="predicted"/>
<accession>A0A382AFM2</accession>
<dbReference type="InterPro" id="IPR006439">
    <property type="entry name" value="HAD-SF_hydro_IA"/>
</dbReference>
<dbReference type="PANTHER" id="PTHR46470">
    <property type="entry name" value="N-ACYLNEURAMINATE-9-PHOSPHATASE"/>
    <property type="match status" value="1"/>
</dbReference>
<keyword evidence="4" id="KW-0460">Magnesium</keyword>
<organism evidence="5">
    <name type="scientific">marine metagenome</name>
    <dbReference type="NCBI Taxonomy" id="408172"/>
    <lineage>
        <taxon>unclassified sequences</taxon>
        <taxon>metagenomes</taxon>
        <taxon>ecological metagenomes</taxon>
    </lineage>
</organism>